<keyword evidence="4" id="KW-1185">Reference proteome</keyword>
<accession>A0A176THH7</accession>
<evidence type="ECO:0000256" key="1">
    <source>
        <dbReference type="ARBA" id="ARBA00022679"/>
    </source>
</evidence>
<dbReference type="STRING" id="1333662.LPB303_00825"/>
<dbReference type="Pfam" id="PF13692">
    <property type="entry name" value="Glyco_trans_1_4"/>
    <property type="match status" value="1"/>
</dbReference>
<dbReference type="OrthoDB" id="9811902at2"/>
<dbReference type="NCBIfam" id="NF007640">
    <property type="entry name" value="PRK10307.1"/>
    <property type="match status" value="1"/>
</dbReference>
<evidence type="ECO:0000313" key="4">
    <source>
        <dbReference type="Proteomes" id="UP000076923"/>
    </source>
</evidence>
<feature type="domain" description="Glycosyltransferase subfamily 4-like N-terminal" evidence="2">
    <location>
        <begin position="30"/>
        <end position="217"/>
    </location>
</feature>
<dbReference type="InterPro" id="IPR028098">
    <property type="entry name" value="Glyco_trans_4-like_N"/>
</dbReference>
<dbReference type="Pfam" id="PF13579">
    <property type="entry name" value="Glyco_trans_4_4"/>
    <property type="match status" value="1"/>
</dbReference>
<dbReference type="PANTHER" id="PTHR46401:SF2">
    <property type="entry name" value="GLYCOSYLTRANSFERASE WBBK-RELATED"/>
    <property type="match status" value="1"/>
</dbReference>
<comment type="caution">
    <text evidence="3">The sequence shown here is derived from an EMBL/GenBank/DDBJ whole genome shotgun (WGS) entry which is preliminary data.</text>
</comment>
<dbReference type="SUPFAM" id="SSF53756">
    <property type="entry name" value="UDP-Glycosyltransferase/glycogen phosphorylase"/>
    <property type="match status" value="1"/>
</dbReference>
<keyword evidence="1 3" id="KW-0808">Transferase</keyword>
<evidence type="ECO:0000313" key="3">
    <source>
        <dbReference type="EMBL" id="OAD46826.1"/>
    </source>
</evidence>
<protein>
    <submittedName>
        <fullName evidence="3">Glycosyltransferase WbuB</fullName>
    </submittedName>
</protein>
<dbReference type="EMBL" id="LVWE01000001">
    <property type="protein sequence ID" value="OAD46826.1"/>
    <property type="molecule type" value="Genomic_DNA"/>
</dbReference>
<proteinExistence type="predicted"/>
<name>A0A176THH7_9FLAO</name>
<dbReference type="GO" id="GO:0009103">
    <property type="term" value="P:lipopolysaccharide biosynthetic process"/>
    <property type="evidence" value="ECO:0007669"/>
    <property type="project" value="TreeGrafter"/>
</dbReference>
<dbReference type="PANTHER" id="PTHR46401">
    <property type="entry name" value="GLYCOSYLTRANSFERASE WBBK-RELATED"/>
    <property type="match status" value="1"/>
</dbReference>
<evidence type="ECO:0000259" key="2">
    <source>
        <dbReference type="Pfam" id="PF13579"/>
    </source>
</evidence>
<dbReference type="GO" id="GO:0016757">
    <property type="term" value="F:glycosyltransferase activity"/>
    <property type="evidence" value="ECO:0007669"/>
    <property type="project" value="UniProtKB-ARBA"/>
</dbReference>
<reference evidence="3 4" key="1">
    <citation type="submission" date="2016-02" db="EMBL/GenBank/DDBJ databases">
        <title>Draft genome sequence of Polaribacter atrinae KACC17473.</title>
        <authorList>
            <person name="Shin S.-K."/>
            <person name="Yi H."/>
        </authorList>
    </citation>
    <scope>NUCLEOTIDE SEQUENCE [LARGE SCALE GENOMIC DNA]</scope>
    <source>
        <strain evidence="3 4">KACC 17473</strain>
    </source>
</reference>
<sequence>MVIRQSQLKKELNKSITIIGINYYPEDTAIGLYTSQLANYYNDKGIEVNIITGFPYYPAWKISSEYQSKKTFYKENFNGINVFRYKQFVPENPTFIKRILHLLDFSFGTFINIFKVKKTDVVLCIVPFIGSVFLGKILSKLRGAKLWVHIQDFEFDAVTDSNILHNKQKESVLFKMLFWIERKLLNKAEIVSTISTSMLLKLSTKVKKDKKKILLPNWVDLNFINPITSTKHRYLESTKFKILYSGNIGEKQDWDFFINFANELEALNDVEIVVVGSGSKRDWLVDKLKDSKNISFHKPVAYNELSNLLCSADMHILFQKNDVIDTVMPSKILAMMASSKPSLITGNLKSEVATIINQSKGGEYFDSSELKKVIEFVKFYKSNTNLPKSYSENARDYVRLNYSFEKVLQKFEKVFLEL</sequence>
<dbReference type="CDD" id="cd03794">
    <property type="entry name" value="GT4_WbuB-like"/>
    <property type="match status" value="1"/>
</dbReference>
<gene>
    <name evidence="3" type="ORF">LPB303_00825</name>
</gene>
<organism evidence="3 4">
    <name type="scientific">Polaribacter atrinae</name>
    <dbReference type="NCBI Taxonomy" id="1333662"/>
    <lineage>
        <taxon>Bacteria</taxon>
        <taxon>Pseudomonadati</taxon>
        <taxon>Bacteroidota</taxon>
        <taxon>Flavobacteriia</taxon>
        <taxon>Flavobacteriales</taxon>
        <taxon>Flavobacteriaceae</taxon>
    </lineage>
</organism>
<dbReference type="Gene3D" id="3.40.50.2000">
    <property type="entry name" value="Glycogen Phosphorylase B"/>
    <property type="match status" value="2"/>
</dbReference>
<dbReference type="AlphaFoldDB" id="A0A176THH7"/>
<dbReference type="Proteomes" id="UP000076923">
    <property type="component" value="Unassembled WGS sequence"/>
</dbReference>